<evidence type="ECO:0008006" key="4">
    <source>
        <dbReference type="Google" id="ProtNLM"/>
    </source>
</evidence>
<organism evidence="2 3">
    <name type="scientific">Roseovarius azorensis</name>
    <dbReference type="NCBI Taxonomy" id="1287727"/>
    <lineage>
        <taxon>Bacteria</taxon>
        <taxon>Pseudomonadati</taxon>
        <taxon>Pseudomonadota</taxon>
        <taxon>Alphaproteobacteria</taxon>
        <taxon>Rhodobacterales</taxon>
        <taxon>Roseobacteraceae</taxon>
        <taxon>Roseovarius</taxon>
    </lineage>
</organism>
<keyword evidence="3" id="KW-1185">Reference proteome</keyword>
<dbReference type="OrthoDB" id="7861976at2"/>
<dbReference type="RefSeq" id="WP_093036159.1">
    <property type="nucleotide sequence ID" value="NZ_FOAG01000006.1"/>
</dbReference>
<dbReference type="EMBL" id="FOAG01000006">
    <property type="protein sequence ID" value="SEL54492.1"/>
    <property type="molecule type" value="Genomic_DNA"/>
</dbReference>
<evidence type="ECO:0000313" key="3">
    <source>
        <dbReference type="Proteomes" id="UP000199582"/>
    </source>
</evidence>
<proteinExistence type="predicted"/>
<dbReference type="AlphaFoldDB" id="A0A1H7R2V7"/>
<accession>A0A1H7R2V7</accession>
<reference evidence="2 3" key="1">
    <citation type="submission" date="2016-10" db="EMBL/GenBank/DDBJ databases">
        <authorList>
            <person name="de Groot N.N."/>
        </authorList>
    </citation>
    <scope>NUCLEOTIDE SEQUENCE [LARGE SCALE GENOMIC DNA]</scope>
    <source>
        <strain evidence="2 3">DSM 100674</strain>
    </source>
</reference>
<keyword evidence="1" id="KW-0175">Coiled coil</keyword>
<name>A0A1H7R2V7_9RHOB</name>
<dbReference type="Proteomes" id="UP000199582">
    <property type="component" value="Unassembled WGS sequence"/>
</dbReference>
<protein>
    <recommendedName>
        <fullName evidence="4">Flagellar FliJ protein</fullName>
    </recommendedName>
</protein>
<gene>
    <name evidence="2" type="ORF">SAMN05443999_10645</name>
</gene>
<dbReference type="STRING" id="1287727.SAMN05443999_10645"/>
<evidence type="ECO:0000256" key="1">
    <source>
        <dbReference type="SAM" id="Coils"/>
    </source>
</evidence>
<evidence type="ECO:0000313" key="2">
    <source>
        <dbReference type="EMBL" id="SEL54492.1"/>
    </source>
</evidence>
<sequence length="147" mass="16843">MTQRQSCDLVKLTLALFQKESTKLRDLNRQEARLRAELARLDSDYRASQRLTDSDMQGLREVGADLLWLGWVGRNRADMQIELARVLAGKGQMIRHLGRAFGRHQAALTLHAEEIRHDREKALVREENDIAALARLRHPMPSGRGRP</sequence>
<feature type="coiled-coil region" evidence="1">
    <location>
        <begin position="17"/>
        <end position="44"/>
    </location>
</feature>